<feature type="compositionally biased region" description="Basic and acidic residues" evidence="1">
    <location>
        <begin position="151"/>
        <end position="161"/>
    </location>
</feature>
<evidence type="ECO:0000256" key="1">
    <source>
        <dbReference type="SAM" id="MobiDB-lite"/>
    </source>
</evidence>
<accession>A0A6C1B287</accession>
<evidence type="ECO:0000313" key="3">
    <source>
        <dbReference type="Proteomes" id="UP000501991"/>
    </source>
</evidence>
<dbReference type="KEGG" id="azq:G3580_00990"/>
<keyword evidence="3" id="KW-1185">Reference proteome</keyword>
<evidence type="ECO:0000313" key="2">
    <source>
        <dbReference type="EMBL" id="QID16324.1"/>
    </source>
</evidence>
<dbReference type="EMBL" id="CP048836">
    <property type="protein sequence ID" value="QID16324.1"/>
    <property type="molecule type" value="Genomic_DNA"/>
</dbReference>
<name>A0A6C1B287_9RHOO</name>
<proteinExistence type="predicted"/>
<dbReference type="AlphaFoldDB" id="A0A6C1B287"/>
<dbReference type="InterPro" id="IPR021736">
    <property type="entry name" value="DUF3305"/>
</dbReference>
<protein>
    <submittedName>
        <fullName evidence="2">DUF3305 domain-containing protein</fullName>
    </submittedName>
</protein>
<sequence length="161" mass="17870">MNTGTAPSPPPMQLSVCFAREAVPDNRWITHRWSLVGMHVGSAPPPLENQVVVSGLTLTLHGEEADGYYMNVTADEPSLFFMVRPSDDSDPDSAPTVIEVSANFYEASRWMDSGEAVERLPLPADWARAIEAFARDHYKAPEKKARKRYARTGDHHGRPGH</sequence>
<dbReference type="RefSeq" id="WP_173763493.1">
    <property type="nucleotide sequence ID" value="NZ_CP048836.1"/>
</dbReference>
<gene>
    <name evidence="2" type="ORF">G3580_00990</name>
</gene>
<dbReference type="Proteomes" id="UP000501991">
    <property type="component" value="Chromosome"/>
</dbReference>
<feature type="region of interest" description="Disordered" evidence="1">
    <location>
        <begin position="138"/>
        <end position="161"/>
    </location>
</feature>
<reference evidence="2 3" key="1">
    <citation type="submission" date="2020-02" db="EMBL/GenBank/DDBJ databases">
        <title>Nitrogenibacter mangrovi gen. nov., sp. nov. isolated from mangrove sediment, a denitrifying betaproteobacterium.</title>
        <authorList>
            <person name="Liao H."/>
            <person name="Tian Y."/>
        </authorList>
    </citation>
    <scope>NUCLEOTIDE SEQUENCE [LARGE SCALE GENOMIC DNA]</scope>
    <source>
        <strain evidence="2 3">M9-3-2</strain>
    </source>
</reference>
<dbReference type="Pfam" id="PF11749">
    <property type="entry name" value="DUF3305"/>
    <property type="match status" value="1"/>
</dbReference>
<organism evidence="2 3">
    <name type="scientific">Nitrogeniibacter mangrovi</name>
    <dbReference type="NCBI Taxonomy" id="2016596"/>
    <lineage>
        <taxon>Bacteria</taxon>
        <taxon>Pseudomonadati</taxon>
        <taxon>Pseudomonadota</taxon>
        <taxon>Betaproteobacteria</taxon>
        <taxon>Rhodocyclales</taxon>
        <taxon>Zoogloeaceae</taxon>
        <taxon>Nitrogeniibacter</taxon>
    </lineage>
</organism>